<feature type="domain" description="RING-type" evidence="3">
    <location>
        <begin position="51"/>
        <end position="93"/>
    </location>
</feature>
<evidence type="ECO:0000313" key="5">
    <source>
        <dbReference type="Proteomes" id="UP000245207"/>
    </source>
</evidence>
<dbReference type="PANTHER" id="PTHR47662:SF1">
    <property type="entry name" value="RING-TYPE DOMAIN-CONTAINING PROTEIN"/>
    <property type="match status" value="1"/>
</dbReference>
<keyword evidence="2" id="KW-0732">Signal</keyword>
<dbReference type="PROSITE" id="PS50089">
    <property type="entry name" value="ZF_RING_2"/>
    <property type="match status" value="1"/>
</dbReference>
<accession>A0A2U1M809</accession>
<keyword evidence="1" id="KW-0479">Metal-binding</keyword>
<name>A0A2U1M809_ARTAN</name>
<sequence length="183" mass="21299">MSYIVSFLTLLKWALDFLINHLFFHHRVLQQRDTCYGLGMKRFNSEEEVECAVCLSKIEDDDETRELRCDHLFHINCLDRWLAHGHTTCPLCRDDLVPSPPNINPYCHIQTRGDFYYDCSFSGYMLNNMSTTNDGNDHVPSLTFDLPQFQAIPMKEVITSQFLNLIIILNFAQAYGTFYISVL</sequence>
<dbReference type="SMART" id="SM00184">
    <property type="entry name" value="RING"/>
    <property type="match status" value="1"/>
</dbReference>
<dbReference type="InterPro" id="IPR013083">
    <property type="entry name" value="Znf_RING/FYVE/PHD"/>
</dbReference>
<evidence type="ECO:0000256" key="2">
    <source>
        <dbReference type="SAM" id="SignalP"/>
    </source>
</evidence>
<reference evidence="4 5" key="1">
    <citation type="journal article" date="2018" name="Mol. Plant">
        <title>The genome of Artemisia annua provides insight into the evolution of Asteraceae family and artemisinin biosynthesis.</title>
        <authorList>
            <person name="Shen Q."/>
            <person name="Zhang L."/>
            <person name="Liao Z."/>
            <person name="Wang S."/>
            <person name="Yan T."/>
            <person name="Shi P."/>
            <person name="Liu M."/>
            <person name="Fu X."/>
            <person name="Pan Q."/>
            <person name="Wang Y."/>
            <person name="Lv Z."/>
            <person name="Lu X."/>
            <person name="Zhang F."/>
            <person name="Jiang W."/>
            <person name="Ma Y."/>
            <person name="Chen M."/>
            <person name="Hao X."/>
            <person name="Li L."/>
            <person name="Tang Y."/>
            <person name="Lv G."/>
            <person name="Zhou Y."/>
            <person name="Sun X."/>
            <person name="Brodelius P.E."/>
            <person name="Rose J.K.C."/>
            <person name="Tang K."/>
        </authorList>
    </citation>
    <scope>NUCLEOTIDE SEQUENCE [LARGE SCALE GENOMIC DNA]</scope>
    <source>
        <strain evidence="5">cv. Huhao1</strain>
        <tissue evidence="4">Leaf</tissue>
    </source>
</reference>
<dbReference type="EMBL" id="PKPP01006177">
    <property type="protein sequence ID" value="PWA57389.1"/>
    <property type="molecule type" value="Genomic_DNA"/>
</dbReference>
<dbReference type="CDD" id="cd16454">
    <property type="entry name" value="RING-H2_PA-TM-RING"/>
    <property type="match status" value="1"/>
</dbReference>
<feature type="chain" id="PRO_5015737632" evidence="2">
    <location>
        <begin position="17"/>
        <end position="183"/>
    </location>
</feature>
<comment type="caution">
    <text evidence="4">The sequence shown here is derived from an EMBL/GenBank/DDBJ whole genome shotgun (WGS) entry which is preliminary data.</text>
</comment>
<gene>
    <name evidence="4" type="ORF">CTI12_AA406160</name>
</gene>
<proteinExistence type="predicted"/>
<keyword evidence="1" id="KW-0862">Zinc</keyword>
<dbReference type="SUPFAM" id="SSF57850">
    <property type="entry name" value="RING/U-box"/>
    <property type="match status" value="1"/>
</dbReference>
<dbReference type="Pfam" id="PF13639">
    <property type="entry name" value="zf-RING_2"/>
    <property type="match status" value="1"/>
</dbReference>
<dbReference type="Proteomes" id="UP000245207">
    <property type="component" value="Unassembled WGS sequence"/>
</dbReference>
<keyword evidence="5" id="KW-1185">Reference proteome</keyword>
<keyword evidence="1" id="KW-0863">Zinc-finger</keyword>
<dbReference type="OrthoDB" id="9984778at2759"/>
<dbReference type="PANTHER" id="PTHR47662">
    <property type="entry name" value="RING-TYPE DOMAIN-CONTAINING PROTEIN"/>
    <property type="match status" value="1"/>
</dbReference>
<dbReference type="GO" id="GO:0008270">
    <property type="term" value="F:zinc ion binding"/>
    <property type="evidence" value="ECO:0007669"/>
    <property type="project" value="UniProtKB-KW"/>
</dbReference>
<organism evidence="4 5">
    <name type="scientific">Artemisia annua</name>
    <name type="common">Sweet wormwood</name>
    <dbReference type="NCBI Taxonomy" id="35608"/>
    <lineage>
        <taxon>Eukaryota</taxon>
        <taxon>Viridiplantae</taxon>
        <taxon>Streptophyta</taxon>
        <taxon>Embryophyta</taxon>
        <taxon>Tracheophyta</taxon>
        <taxon>Spermatophyta</taxon>
        <taxon>Magnoliopsida</taxon>
        <taxon>eudicotyledons</taxon>
        <taxon>Gunneridae</taxon>
        <taxon>Pentapetalae</taxon>
        <taxon>asterids</taxon>
        <taxon>campanulids</taxon>
        <taxon>Asterales</taxon>
        <taxon>Asteraceae</taxon>
        <taxon>Asteroideae</taxon>
        <taxon>Anthemideae</taxon>
        <taxon>Artemisiinae</taxon>
        <taxon>Artemisia</taxon>
    </lineage>
</organism>
<dbReference type="InterPro" id="IPR001841">
    <property type="entry name" value="Znf_RING"/>
</dbReference>
<evidence type="ECO:0000256" key="1">
    <source>
        <dbReference type="PROSITE-ProRule" id="PRU00175"/>
    </source>
</evidence>
<evidence type="ECO:0000259" key="3">
    <source>
        <dbReference type="PROSITE" id="PS50089"/>
    </source>
</evidence>
<evidence type="ECO:0000313" key="4">
    <source>
        <dbReference type="EMBL" id="PWA57389.1"/>
    </source>
</evidence>
<dbReference type="AlphaFoldDB" id="A0A2U1M809"/>
<protein>
    <submittedName>
        <fullName evidence="4">Zinc finger, RING/FYVE/PHD-type</fullName>
    </submittedName>
</protein>
<feature type="signal peptide" evidence="2">
    <location>
        <begin position="1"/>
        <end position="16"/>
    </location>
</feature>
<dbReference type="Gene3D" id="3.30.40.10">
    <property type="entry name" value="Zinc/RING finger domain, C3HC4 (zinc finger)"/>
    <property type="match status" value="1"/>
</dbReference>